<dbReference type="InterPro" id="IPR018537">
    <property type="entry name" value="Peptidoglycan-bd_3"/>
</dbReference>
<name>A0A3N2E0S0_9GAMM</name>
<sequence>MQTFNESLRKVISDEGGYLLHTIKGDKGGETFAGITRKNFPGAGVWGLIDGGKPHDSDEVKASVADFYYKTYWQPLLCGELLDSGTADMLFSFAINMGSRTAVKRLQIAVHTKPDGVMGEVTKAAANTKAVQTRYCYALSIIGRYRDIIAANRTQKRFITGWLNRVLNKVGF</sequence>
<dbReference type="EMBL" id="RKHR01000003">
    <property type="protein sequence ID" value="ROS05698.1"/>
    <property type="molecule type" value="Genomic_DNA"/>
</dbReference>
<evidence type="ECO:0000259" key="1">
    <source>
        <dbReference type="Pfam" id="PF05838"/>
    </source>
</evidence>
<dbReference type="SUPFAM" id="SSF53955">
    <property type="entry name" value="Lysozyme-like"/>
    <property type="match status" value="1"/>
</dbReference>
<dbReference type="RefSeq" id="WP_123711593.1">
    <property type="nucleotide sequence ID" value="NZ_RKHR01000003.1"/>
</dbReference>
<keyword evidence="4" id="KW-1185">Reference proteome</keyword>
<evidence type="ECO:0000259" key="2">
    <source>
        <dbReference type="Pfam" id="PF09374"/>
    </source>
</evidence>
<feature type="domain" description="TtsA-like Glycoside hydrolase family 108" evidence="1">
    <location>
        <begin position="9"/>
        <end position="98"/>
    </location>
</feature>
<dbReference type="OrthoDB" id="9815229at2"/>
<comment type="caution">
    <text evidence="3">The sequence shown here is derived from an EMBL/GenBank/DDBJ whole genome shotgun (WGS) entry which is preliminary data.</text>
</comment>
<reference evidence="3 4" key="1">
    <citation type="submission" date="2018-11" db="EMBL/GenBank/DDBJ databases">
        <title>Genomic Encyclopedia of Type Strains, Phase IV (KMG-IV): sequencing the most valuable type-strain genomes for metagenomic binning, comparative biology and taxonomic classification.</title>
        <authorList>
            <person name="Goeker M."/>
        </authorList>
    </citation>
    <scope>NUCLEOTIDE SEQUENCE [LARGE SCALE GENOMIC DNA]</scope>
    <source>
        <strain evidence="3 4">DSM 100316</strain>
    </source>
</reference>
<evidence type="ECO:0000313" key="4">
    <source>
        <dbReference type="Proteomes" id="UP000275394"/>
    </source>
</evidence>
<proteinExistence type="predicted"/>
<accession>A0A3N2E0S0</accession>
<dbReference type="AlphaFoldDB" id="A0A3N2E0S0"/>
<feature type="domain" description="Peptidoglycan binding" evidence="2">
    <location>
        <begin position="109"/>
        <end position="165"/>
    </location>
</feature>
<dbReference type="Pfam" id="PF05838">
    <property type="entry name" value="Glyco_hydro_108"/>
    <property type="match status" value="1"/>
</dbReference>
<dbReference type="InterPro" id="IPR023346">
    <property type="entry name" value="Lysozyme-like_dom_sf"/>
</dbReference>
<evidence type="ECO:0000313" key="3">
    <source>
        <dbReference type="EMBL" id="ROS05698.1"/>
    </source>
</evidence>
<dbReference type="Pfam" id="PF09374">
    <property type="entry name" value="PG_binding_3"/>
    <property type="match status" value="1"/>
</dbReference>
<dbReference type="InterPro" id="IPR008565">
    <property type="entry name" value="TtsA-like_GH18_dom"/>
</dbReference>
<organism evidence="3 4">
    <name type="scientific">Sinobacterium caligoides</name>
    <dbReference type="NCBI Taxonomy" id="933926"/>
    <lineage>
        <taxon>Bacteria</taxon>
        <taxon>Pseudomonadati</taxon>
        <taxon>Pseudomonadota</taxon>
        <taxon>Gammaproteobacteria</taxon>
        <taxon>Cellvibrionales</taxon>
        <taxon>Spongiibacteraceae</taxon>
        <taxon>Sinobacterium</taxon>
    </lineage>
</organism>
<dbReference type="Gene3D" id="1.20.141.10">
    <property type="entry name" value="Chitosanase, subunit A, domain 1"/>
    <property type="match status" value="1"/>
</dbReference>
<protein>
    <submittedName>
        <fullName evidence="3">Putative peptidoglycan binding protein</fullName>
    </submittedName>
</protein>
<dbReference type="Proteomes" id="UP000275394">
    <property type="component" value="Unassembled WGS sequence"/>
</dbReference>
<gene>
    <name evidence="3" type="ORF">EDC56_1247</name>
</gene>